<dbReference type="AlphaFoldDB" id="A0AAV7Q6M9"/>
<proteinExistence type="predicted"/>
<comment type="caution">
    <text evidence="1">The sequence shown here is derived from an EMBL/GenBank/DDBJ whole genome shotgun (WGS) entry which is preliminary data.</text>
</comment>
<accession>A0AAV7Q6M9</accession>
<reference evidence="1" key="1">
    <citation type="journal article" date="2022" name="bioRxiv">
        <title>Sequencing and chromosome-scale assembly of the giantPleurodeles waltlgenome.</title>
        <authorList>
            <person name="Brown T."/>
            <person name="Elewa A."/>
            <person name="Iarovenko S."/>
            <person name="Subramanian E."/>
            <person name="Araus A.J."/>
            <person name="Petzold A."/>
            <person name="Susuki M."/>
            <person name="Suzuki K.-i.T."/>
            <person name="Hayashi T."/>
            <person name="Toyoda A."/>
            <person name="Oliveira C."/>
            <person name="Osipova E."/>
            <person name="Leigh N.D."/>
            <person name="Simon A."/>
            <person name="Yun M.H."/>
        </authorList>
    </citation>
    <scope>NUCLEOTIDE SEQUENCE</scope>
    <source>
        <strain evidence="1">20211129_DDA</strain>
        <tissue evidence="1">Liver</tissue>
    </source>
</reference>
<dbReference type="EMBL" id="JANPWB010000010">
    <property type="protein sequence ID" value="KAJ1133828.1"/>
    <property type="molecule type" value="Genomic_DNA"/>
</dbReference>
<sequence>MTTSDIHAAARVALRRASGEPGLTPACPRARCAVDRLTRGPRAPRTALLTRSPRAPRQRLRATCAA</sequence>
<evidence type="ECO:0000313" key="1">
    <source>
        <dbReference type="EMBL" id="KAJ1133828.1"/>
    </source>
</evidence>
<dbReference type="Proteomes" id="UP001066276">
    <property type="component" value="Chromosome 6"/>
</dbReference>
<name>A0AAV7Q6M9_PLEWA</name>
<organism evidence="1 2">
    <name type="scientific">Pleurodeles waltl</name>
    <name type="common">Iberian ribbed newt</name>
    <dbReference type="NCBI Taxonomy" id="8319"/>
    <lineage>
        <taxon>Eukaryota</taxon>
        <taxon>Metazoa</taxon>
        <taxon>Chordata</taxon>
        <taxon>Craniata</taxon>
        <taxon>Vertebrata</taxon>
        <taxon>Euteleostomi</taxon>
        <taxon>Amphibia</taxon>
        <taxon>Batrachia</taxon>
        <taxon>Caudata</taxon>
        <taxon>Salamandroidea</taxon>
        <taxon>Salamandridae</taxon>
        <taxon>Pleurodelinae</taxon>
        <taxon>Pleurodeles</taxon>
    </lineage>
</organism>
<gene>
    <name evidence="1" type="ORF">NDU88_000302</name>
</gene>
<protein>
    <submittedName>
        <fullName evidence="1">Uncharacterized protein</fullName>
    </submittedName>
</protein>
<keyword evidence="2" id="KW-1185">Reference proteome</keyword>
<evidence type="ECO:0000313" key="2">
    <source>
        <dbReference type="Proteomes" id="UP001066276"/>
    </source>
</evidence>